<organism evidence="5">
    <name type="scientific">Trachydiscus minutus</name>
    <dbReference type="NCBI Taxonomy" id="1032745"/>
    <lineage>
        <taxon>Eukaryota</taxon>
        <taxon>Sar</taxon>
        <taxon>Stramenopiles</taxon>
        <taxon>Ochrophyta</taxon>
        <taxon>Eustigmatophyceae</taxon>
        <taxon>Goniochloridales</taxon>
        <taxon>Goniochloridaceae</taxon>
        <taxon>Trachydiscus</taxon>
    </lineage>
</organism>
<dbReference type="AlphaFoldDB" id="A0A140F2P9"/>
<dbReference type="SUPFAM" id="SSF54570">
    <property type="entry name" value="Ribosomal protein S19"/>
    <property type="match status" value="1"/>
</dbReference>
<dbReference type="InterPro" id="IPR023575">
    <property type="entry name" value="Ribosomal_uS19_SF"/>
</dbReference>
<dbReference type="GO" id="GO:0003735">
    <property type="term" value="F:structural constituent of ribosome"/>
    <property type="evidence" value="ECO:0007669"/>
    <property type="project" value="InterPro"/>
</dbReference>
<keyword evidence="2 4" id="KW-0689">Ribosomal protein</keyword>
<dbReference type="PRINTS" id="PR00975">
    <property type="entry name" value="RIBOSOMALS19"/>
</dbReference>
<dbReference type="PROSITE" id="PS00323">
    <property type="entry name" value="RIBOSOMAL_S19"/>
    <property type="match status" value="1"/>
</dbReference>
<dbReference type="PIRSF" id="PIRSF002144">
    <property type="entry name" value="Ribosomal_S19"/>
    <property type="match status" value="1"/>
</dbReference>
<dbReference type="HAMAP" id="MF_00531">
    <property type="entry name" value="Ribosomal_uS19"/>
    <property type="match status" value="1"/>
</dbReference>
<dbReference type="RefSeq" id="YP_009237674.1">
    <property type="nucleotide sequence ID" value="NC_029643.1"/>
</dbReference>
<evidence type="ECO:0000256" key="3">
    <source>
        <dbReference type="ARBA" id="ARBA00023274"/>
    </source>
</evidence>
<accession>A0A140F2P9</accession>
<dbReference type="GO" id="GO:0003723">
    <property type="term" value="F:RNA binding"/>
    <property type="evidence" value="ECO:0007669"/>
    <property type="project" value="InterPro"/>
</dbReference>
<dbReference type="EMBL" id="KU501220">
    <property type="protein sequence ID" value="AML60683.1"/>
    <property type="molecule type" value="Genomic_DNA"/>
</dbReference>
<dbReference type="InterPro" id="IPR005732">
    <property type="entry name" value="Ribosomal_uS19_bac-type"/>
</dbReference>
<name>A0A140F2P9_9STRA</name>
<evidence type="ECO:0000256" key="2">
    <source>
        <dbReference type="ARBA" id="ARBA00022980"/>
    </source>
</evidence>
<dbReference type="GO" id="GO:0006412">
    <property type="term" value="P:translation"/>
    <property type="evidence" value="ECO:0007669"/>
    <property type="project" value="InterPro"/>
</dbReference>
<comment type="similarity">
    <text evidence="1 4">Belongs to the universal ribosomal protein uS19 family.</text>
</comment>
<keyword evidence="3 4" id="KW-0687">Ribonucleoprotein</keyword>
<protein>
    <submittedName>
        <fullName evidence="5">Ribosomal protein S19</fullName>
    </submittedName>
</protein>
<geneLocation type="mitochondrion" evidence="5"/>
<sequence length="91" mass="10703">MSRSSWKSSYVENSLLTKVFCTKIKKGTSFSLKMWSRSSTIISDFVGLRFRLHNGKEFFPLVISSDMVGYKFGEFVPTRVRYEFKKKKKKK</sequence>
<dbReference type="InterPro" id="IPR002222">
    <property type="entry name" value="Ribosomal_uS19"/>
</dbReference>
<reference evidence="5" key="1">
    <citation type="journal article" date="2016" name="Genome Biol. Evol.">
        <title>A Comparative Analysis of Mitochondrial Genomes in Eustigmatophyte Algae.</title>
        <authorList>
            <person name="Sevcikova T."/>
            <person name="Klimes V."/>
            <person name="Zbrankova V."/>
            <person name="Strnad H."/>
            <person name="Hroudova M."/>
            <person name="Vlcek C."/>
            <person name="Elias M."/>
        </authorList>
    </citation>
    <scope>NUCLEOTIDE SEQUENCE</scope>
    <source>
        <strain evidence="5">CCALA 838</strain>
    </source>
</reference>
<keyword evidence="5" id="KW-0496">Mitochondrion</keyword>
<dbReference type="GO" id="GO:0015935">
    <property type="term" value="C:small ribosomal subunit"/>
    <property type="evidence" value="ECO:0007669"/>
    <property type="project" value="InterPro"/>
</dbReference>
<evidence type="ECO:0000313" key="5">
    <source>
        <dbReference type="EMBL" id="AML60683.1"/>
    </source>
</evidence>
<dbReference type="Gene3D" id="3.30.860.10">
    <property type="entry name" value="30s Ribosomal Protein S19, Chain A"/>
    <property type="match status" value="1"/>
</dbReference>
<proteinExistence type="inferred from homology"/>
<dbReference type="GO" id="GO:0005737">
    <property type="term" value="C:cytoplasm"/>
    <property type="evidence" value="ECO:0007669"/>
    <property type="project" value="UniProtKB-ARBA"/>
</dbReference>
<gene>
    <name evidence="5" type="primary">rps19</name>
</gene>
<dbReference type="Pfam" id="PF00203">
    <property type="entry name" value="Ribosomal_S19"/>
    <property type="match status" value="1"/>
</dbReference>
<dbReference type="GeneID" id="26994740"/>
<evidence type="ECO:0000256" key="4">
    <source>
        <dbReference type="RuleBase" id="RU003485"/>
    </source>
</evidence>
<dbReference type="NCBIfam" id="TIGR01050">
    <property type="entry name" value="rpsS_bact"/>
    <property type="match status" value="1"/>
</dbReference>
<evidence type="ECO:0000256" key="1">
    <source>
        <dbReference type="ARBA" id="ARBA00007345"/>
    </source>
</evidence>
<dbReference type="InterPro" id="IPR020934">
    <property type="entry name" value="Ribosomal_uS19_CS"/>
</dbReference>